<reference evidence="3" key="1">
    <citation type="submission" date="2025-08" db="UniProtKB">
        <authorList>
            <consortium name="Ensembl"/>
        </authorList>
    </citation>
    <scope>IDENTIFICATION</scope>
</reference>
<dbReference type="Pfam" id="PF23150">
    <property type="entry name" value="CFAP61_dimer"/>
    <property type="match status" value="1"/>
</dbReference>
<evidence type="ECO:0000259" key="2">
    <source>
        <dbReference type="Pfam" id="PF23150"/>
    </source>
</evidence>
<proteinExistence type="predicted"/>
<dbReference type="Pfam" id="PF16092">
    <property type="entry name" value="CFAP61_N"/>
    <property type="match status" value="2"/>
</dbReference>
<dbReference type="InterPro" id="IPR036188">
    <property type="entry name" value="FAD/NAD-bd_sf"/>
</dbReference>
<keyword evidence="4" id="KW-1185">Reference proteome</keyword>
<dbReference type="PANTHER" id="PTHR21178">
    <property type="entry name" value="CILIA- AND FLAGELLA-ASSOCIATED PROTEIN 61"/>
    <property type="match status" value="1"/>
</dbReference>
<protein>
    <submittedName>
        <fullName evidence="3">Cilia and flagella associated protein 61</fullName>
    </submittedName>
</protein>
<dbReference type="Gene3D" id="3.50.50.60">
    <property type="entry name" value="FAD/NAD(P)-binding domain"/>
    <property type="match status" value="3"/>
</dbReference>
<dbReference type="SUPFAM" id="SSF51905">
    <property type="entry name" value="FAD/NAD(P)-binding domain"/>
    <property type="match status" value="1"/>
</dbReference>
<dbReference type="GeneTree" id="ENSGT00390000004987"/>
<dbReference type="STRING" id="1676925.ENSPKIP00000039878"/>
<dbReference type="InterPro" id="IPR056299">
    <property type="entry name" value="CFAP61_dimer"/>
</dbReference>
<feature type="domain" description="CFAP61 dimerisation" evidence="2">
    <location>
        <begin position="885"/>
        <end position="1003"/>
    </location>
</feature>
<dbReference type="InterPro" id="IPR038884">
    <property type="entry name" value="CFAP61"/>
</dbReference>
<dbReference type="InterPro" id="IPR032151">
    <property type="entry name" value="CFAP61_N"/>
</dbReference>
<feature type="domain" description="Cilia- and flagella-associated protein 61 N-terminal" evidence="1">
    <location>
        <begin position="15"/>
        <end position="123"/>
    </location>
</feature>
<dbReference type="PANTHER" id="PTHR21178:SF8">
    <property type="entry name" value="CILIA- AND FLAGELLA-ASSOCIATED PROTEIN 61"/>
    <property type="match status" value="1"/>
</dbReference>
<dbReference type="Proteomes" id="UP000261540">
    <property type="component" value="Unplaced"/>
</dbReference>
<reference evidence="3" key="2">
    <citation type="submission" date="2025-09" db="UniProtKB">
        <authorList>
            <consortium name="Ensembl"/>
        </authorList>
    </citation>
    <scope>IDENTIFICATION</scope>
</reference>
<name>A0A3B3TBS5_9TELE</name>
<evidence type="ECO:0000313" key="4">
    <source>
        <dbReference type="Proteomes" id="UP000261540"/>
    </source>
</evidence>
<sequence>MKTVTSLSGKVETVTVRRTESADALEISGLISPSTVAVFGRVNVLNLLERANFAITLSNSRNEVLAHAAFLDHPSVHLVDQGSWEPWFHEHFRTDKCTPLNSLFMHLFVAQPAFAIGSAKEILLYCKYKTSCSRVEDHDDLTAILAERSGALSDRYGPYFLTELIEAQDEDHQAAVCENEGMPVGFMSVSADINLKLLDECFELGPFDGLRRCTPPGPHEPTGVSAERLFLQEPNPQNHPNRETNATKAHVSEVYQDAPNAFCIQLFFDHDFCIITVPKTAPELPLLQAFLRVAPRGNSVLPHELYVCHRSGLLRSRTLVRKLDFHQKVKQLVSERPGGEVGGRTMGGAFLDGTPLQAFLAHTQGQVVGIIIIRNEEDLEYIQSHYDVENFIYFSYHRREEHGRLCHFVLNPIFQCYARHFLKEALRLGQKSCLYYPIYTCSQSPEGQSSVTKAQTNAAGITCMVPVRPRRQIFYPLEELSANAPSRQITTERVGDLMPYALYHFNRKLTMEPKITINSRIVVVGASDTGISFLEALCFCSHLQFNNLTLISTHGYPGCYTDDNMEFLATSHSYSSRDHAQISLRSWVNVVEGKMVGLDRVSKHVRVSAGQKVPYDQLVLCTGQQYQVPCPTAAADISQPAPSSQLSSQPRQRYTGPIPSNLFTPNDPTDCQRAYRWLLANFVEQEGMGMVYGNTIDTYTCVEALLRLGVSGSRIHLVQLPANSPVSCFNDPAVEEAVAEVVTEKGITIHRNGQLAQINDGQDPQPITLLSFTTDSDPLRLKCAVFMNFSWKAVDYDAFRVINDAGLVYDSGLVIDTAFHTNDPSIWAAGPLTKFARRHHAGKWTHANFSSKEVGAQLAAALLPFFDPTLEPLASPTEDQDRLVPIYTKAKIQGGRLPAGYSYLHASKATICTPLATQMLSDKHGREMVTGTAGAGSYFRLFVNQYGVVESITCLSLKPIPVSNYLYLYGKHELLLNRLCDRFNEGLIQDFYRYFEEPWCLAIFHDRFADFEEEVRQIMESTKVQVCFLPSQRRIADEKLWFSGDPMMYLKNVFEKTDGFSMLKRSLLNYLKYNRYHLTMYAHAGFL</sequence>
<accession>A0A3B3TBS5</accession>
<evidence type="ECO:0000313" key="3">
    <source>
        <dbReference type="Ensembl" id="ENSPKIP00000039878.1"/>
    </source>
</evidence>
<dbReference type="AlphaFoldDB" id="A0A3B3TBS5"/>
<feature type="domain" description="Cilia- and flagella-associated protein 61 N-terminal" evidence="1">
    <location>
        <begin position="132"/>
        <end position="213"/>
    </location>
</feature>
<organism evidence="3 4">
    <name type="scientific">Paramormyrops kingsleyae</name>
    <dbReference type="NCBI Taxonomy" id="1676925"/>
    <lineage>
        <taxon>Eukaryota</taxon>
        <taxon>Metazoa</taxon>
        <taxon>Chordata</taxon>
        <taxon>Craniata</taxon>
        <taxon>Vertebrata</taxon>
        <taxon>Euteleostomi</taxon>
        <taxon>Actinopterygii</taxon>
        <taxon>Neopterygii</taxon>
        <taxon>Teleostei</taxon>
        <taxon>Osteoglossocephala</taxon>
        <taxon>Osteoglossomorpha</taxon>
        <taxon>Osteoglossiformes</taxon>
        <taxon>Mormyridae</taxon>
        <taxon>Paramormyrops</taxon>
    </lineage>
</organism>
<dbReference type="Ensembl" id="ENSPKIT00000020891.1">
    <property type="protein sequence ID" value="ENSPKIP00000039878.1"/>
    <property type="gene ID" value="ENSPKIG00000017034.1"/>
</dbReference>
<evidence type="ECO:0000259" key="1">
    <source>
        <dbReference type="Pfam" id="PF16092"/>
    </source>
</evidence>